<feature type="transmembrane region" description="Helical" evidence="1">
    <location>
        <begin position="249"/>
        <end position="271"/>
    </location>
</feature>
<dbReference type="AlphaFoldDB" id="A0A4D4M4H9"/>
<dbReference type="InterPro" id="IPR057169">
    <property type="entry name" value="DUF7847"/>
</dbReference>
<keyword evidence="1" id="KW-0812">Transmembrane</keyword>
<evidence type="ECO:0000259" key="2">
    <source>
        <dbReference type="Pfam" id="PF25231"/>
    </source>
</evidence>
<keyword evidence="1" id="KW-0472">Membrane</keyword>
<evidence type="ECO:0000313" key="6">
    <source>
        <dbReference type="Proteomes" id="UP000302139"/>
    </source>
</evidence>
<feature type="transmembrane region" description="Helical" evidence="1">
    <location>
        <begin position="59"/>
        <end position="85"/>
    </location>
</feature>
<dbReference type="PANTHER" id="PTHR33133">
    <property type="entry name" value="OS08G0107100 PROTEIN-RELATED"/>
    <property type="match status" value="1"/>
</dbReference>
<feature type="transmembrane region" description="Helical" evidence="1">
    <location>
        <begin position="310"/>
        <end position="337"/>
    </location>
</feature>
<dbReference type="EMBL" id="BJHX01000001">
    <property type="protein sequence ID" value="GDY66569.1"/>
    <property type="molecule type" value="Genomic_DNA"/>
</dbReference>
<reference evidence="3 6" key="2">
    <citation type="submission" date="2019-04" db="EMBL/GenBank/DDBJ databases">
        <title>Draft genome sequences of Streptomyces avermitilis NBRC 14893.</title>
        <authorList>
            <person name="Komaki H."/>
            <person name="Tamura T."/>
            <person name="Hosoyama A."/>
        </authorList>
    </citation>
    <scope>NUCLEOTIDE SEQUENCE [LARGE SCALE GENOMIC DNA]</scope>
    <source>
        <strain evidence="3 6">NBRC 14893</strain>
    </source>
</reference>
<evidence type="ECO:0000313" key="4">
    <source>
        <dbReference type="EMBL" id="GDY73194.1"/>
    </source>
</evidence>
<dbReference type="Pfam" id="PF25231">
    <property type="entry name" value="DUF7847"/>
    <property type="match status" value="1"/>
</dbReference>
<evidence type="ECO:0000256" key="1">
    <source>
        <dbReference type="SAM" id="Phobius"/>
    </source>
</evidence>
<reference evidence="4 5" key="1">
    <citation type="submission" date="2019-04" db="EMBL/GenBank/DDBJ databases">
        <title>Draft genome sequences of Streptomyces avermitilis ATCC 31267.</title>
        <authorList>
            <person name="Komaki H."/>
            <person name="Tamura T."/>
            <person name="Hosoyama A."/>
        </authorList>
    </citation>
    <scope>NUCLEOTIDE SEQUENCE [LARGE SCALE GENOMIC DNA]</scope>
    <source>
        <strain evidence="4 5">ATCC 31267</strain>
    </source>
</reference>
<dbReference type="RefSeq" id="WP_010987734.1">
    <property type="nucleotide sequence ID" value="NZ_BAABTN010000016.1"/>
</dbReference>
<evidence type="ECO:0000313" key="5">
    <source>
        <dbReference type="Proteomes" id="UP000299211"/>
    </source>
</evidence>
<dbReference type="Proteomes" id="UP000299211">
    <property type="component" value="Unassembled WGS sequence"/>
</dbReference>
<accession>A0A4D4M4H9</accession>
<dbReference type="PANTHER" id="PTHR33133:SF1">
    <property type="entry name" value="EXPRESSED PROTEIN-RELATED"/>
    <property type="match status" value="1"/>
</dbReference>
<sequence>MSNTAGWGPSGPYGGSPGGWGWAPPPPPPKPGVIPLAPLGVESILGGAFATMRRYAAPLFGLAALAYAVLGALVAGAAVIAYAAVRDRLEALIDHHRDVHWADVQPLVFAFLAVWVFAMLALMVASALVQASCVATVHDAVLGRRATFRSVWRRAWPRTPSVIGVALLQGLVAVVPMLLVAAVFVSLTLLALSSWSALPAGIAFLLLLGAAPVAVWLYTLFSFAPAAAVLEAAAPVTALRRSARLVRGAWWRVFGITLLASLMAAAMSYMVRLPLMFFTPTMQPYDTSSGQPESARAVFEQMLPDLGVSLAISAAGTLLVQLFAAVFVPLITSLLYIDQRIRREGLADTLLRAASAQQ</sequence>
<keyword evidence="1" id="KW-1133">Transmembrane helix</keyword>
<feature type="transmembrane region" description="Helical" evidence="1">
    <location>
        <begin position="108"/>
        <end position="141"/>
    </location>
</feature>
<feature type="domain" description="DUF7847" evidence="2">
    <location>
        <begin position="42"/>
        <end position="328"/>
    </location>
</feature>
<comment type="caution">
    <text evidence="3">The sequence shown here is derived from an EMBL/GenBank/DDBJ whole genome shotgun (WGS) entry which is preliminary data.</text>
</comment>
<feature type="transmembrane region" description="Helical" evidence="1">
    <location>
        <begin position="198"/>
        <end position="221"/>
    </location>
</feature>
<dbReference type="OMA" id="DMRVRRE"/>
<dbReference type="STRING" id="33903.AQJ43_12380"/>
<gene>
    <name evidence="3" type="ORF">SAV14893_059620</name>
    <name evidence="4" type="ORF">SAV31267_026790</name>
</gene>
<dbReference type="GeneID" id="41543407"/>
<protein>
    <recommendedName>
        <fullName evidence="2">DUF7847 domain-containing protein</fullName>
    </recommendedName>
</protein>
<evidence type="ECO:0000313" key="3">
    <source>
        <dbReference type="EMBL" id="GDY66569.1"/>
    </source>
</evidence>
<dbReference type="Proteomes" id="UP000302139">
    <property type="component" value="Unassembled WGS sequence"/>
</dbReference>
<dbReference type="EMBL" id="BJHY01000001">
    <property type="protein sequence ID" value="GDY73194.1"/>
    <property type="molecule type" value="Genomic_DNA"/>
</dbReference>
<proteinExistence type="predicted"/>
<name>A0A4D4M4H9_STRAX</name>
<organism evidence="3 6">
    <name type="scientific">Streptomyces avermitilis</name>
    <dbReference type="NCBI Taxonomy" id="33903"/>
    <lineage>
        <taxon>Bacteria</taxon>
        <taxon>Bacillati</taxon>
        <taxon>Actinomycetota</taxon>
        <taxon>Actinomycetes</taxon>
        <taxon>Kitasatosporales</taxon>
        <taxon>Streptomycetaceae</taxon>
        <taxon>Streptomyces</taxon>
    </lineage>
</organism>
<feature type="transmembrane region" description="Helical" evidence="1">
    <location>
        <begin position="162"/>
        <end position="192"/>
    </location>
</feature>